<dbReference type="Proteomes" id="UP000826271">
    <property type="component" value="Unassembled WGS sequence"/>
</dbReference>
<accession>A0AAV6YFX3</accession>
<name>A0AAV6YFX3_9LAMI</name>
<evidence type="ECO:0000313" key="3">
    <source>
        <dbReference type="EMBL" id="KAG8391112.1"/>
    </source>
</evidence>
<proteinExistence type="predicted"/>
<sequence length="334" mass="37978">MRQRLGVSMHNPLKGIPFEQQMRADELPNSFRMPNMSEYDDSSDPNEHLRKFKNCALLHQYSDGVKCRVFLTILTRSAQQWFNQLSPNSINSFKEFSSMFLHQFASSKKYQKTSLSLFNMHQKANEPLRGSLAKKPAFSFDNLLARAEKYVNMEEAAMMKGAESLPPNKDDNTAKLPWPSITSDGGWWVKPATAPPSIFLSFQSLIPSPDIFNYRSPLSKSSTVESSSRNVLPPSPAVAPPNSVPLDRTLSRRQMRFPFQNNRQIPPTGFLRIMPSQSPMLGLRTETRQEILEFMNRASPTHHPLSLTSPNRHSAKESICISTSPHRRIFEPRA</sequence>
<dbReference type="EMBL" id="WHWC01000001">
    <property type="protein sequence ID" value="KAG8391112.1"/>
    <property type="molecule type" value="Genomic_DNA"/>
</dbReference>
<dbReference type="PANTHER" id="PTHR33223:SF10">
    <property type="entry name" value="AMINOTRANSFERASE-LIKE PLANT MOBILE DOMAIN-CONTAINING PROTEIN"/>
    <property type="match status" value="1"/>
</dbReference>
<dbReference type="PANTHER" id="PTHR33223">
    <property type="entry name" value="CCHC-TYPE DOMAIN-CONTAINING PROTEIN"/>
    <property type="match status" value="1"/>
</dbReference>
<comment type="caution">
    <text evidence="3">The sequence shown here is derived from an EMBL/GenBank/DDBJ whole genome shotgun (WGS) entry which is preliminary data.</text>
</comment>
<feature type="region of interest" description="Disordered" evidence="1">
    <location>
        <begin position="224"/>
        <end position="245"/>
    </location>
</feature>
<evidence type="ECO:0000259" key="2">
    <source>
        <dbReference type="Pfam" id="PF03732"/>
    </source>
</evidence>
<keyword evidence="4" id="KW-1185">Reference proteome</keyword>
<organism evidence="3 4">
    <name type="scientific">Buddleja alternifolia</name>
    <dbReference type="NCBI Taxonomy" id="168488"/>
    <lineage>
        <taxon>Eukaryota</taxon>
        <taxon>Viridiplantae</taxon>
        <taxon>Streptophyta</taxon>
        <taxon>Embryophyta</taxon>
        <taxon>Tracheophyta</taxon>
        <taxon>Spermatophyta</taxon>
        <taxon>Magnoliopsida</taxon>
        <taxon>eudicotyledons</taxon>
        <taxon>Gunneridae</taxon>
        <taxon>Pentapetalae</taxon>
        <taxon>asterids</taxon>
        <taxon>lamiids</taxon>
        <taxon>Lamiales</taxon>
        <taxon>Scrophulariaceae</taxon>
        <taxon>Buddlejeae</taxon>
        <taxon>Buddleja</taxon>
    </lineage>
</organism>
<feature type="compositionally biased region" description="Pro residues" evidence="1">
    <location>
        <begin position="233"/>
        <end position="243"/>
    </location>
</feature>
<dbReference type="InterPro" id="IPR005162">
    <property type="entry name" value="Retrotrans_gag_dom"/>
</dbReference>
<dbReference type="Pfam" id="PF03732">
    <property type="entry name" value="Retrotrans_gag"/>
    <property type="match status" value="1"/>
</dbReference>
<evidence type="ECO:0000256" key="1">
    <source>
        <dbReference type="SAM" id="MobiDB-lite"/>
    </source>
</evidence>
<dbReference type="AlphaFoldDB" id="A0AAV6YFX3"/>
<feature type="domain" description="Retrotransposon gag" evidence="2">
    <location>
        <begin position="70"/>
        <end position="133"/>
    </location>
</feature>
<protein>
    <recommendedName>
        <fullName evidence="2">Retrotransposon gag domain-containing protein</fullName>
    </recommendedName>
</protein>
<evidence type="ECO:0000313" key="4">
    <source>
        <dbReference type="Proteomes" id="UP000826271"/>
    </source>
</evidence>
<gene>
    <name evidence="3" type="ORF">BUALT_Bualt01G0154100</name>
</gene>
<reference evidence="3" key="1">
    <citation type="submission" date="2019-10" db="EMBL/GenBank/DDBJ databases">
        <authorList>
            <person name="Zhang R."/>
            <person name="Pan Y."/>
            <person name="Wang J."/>
            <person name="Ma R."/>
            <person name="Yu S."/>
        </authorList>
    </citation>
    <scope>NUCLEOTIDE SEQUENCE</scope>
    <source>
        <strain evidence="3">LA-IB0</strain>
        <tissue evidence="3">Leaf</tissue>
    </source>
</reference>